<evidence type="ECO:0000313" key="2">
    <source>
        <dbReference type="EMBL" id="MFC0524554.1"/>
    </source>
</evidence>
<dbReference type="Gene3D" id="3.40.50.20">
    <property type="match status" value="1"/>
</dbReference>
<dbReference type="InterPro" id="IPR011004">
    <property type="entry name" value="Trimer_LpxA-like_sf"/>
</dbReference>
<protein>
    <submittedName>
        <fullName evidence="2">Acetyltransferase</fullName>
    </submittedName>
</protein>
<dbReference type="InterPro" id="IPR020019">
    <property type="entry name" value="AcTrfase_PglD-like"/>
</dbReference>
<dbReference type="EMBL" id="JBHLTP010000011">
    <property type="protein sequence ID" value="MFC0524554.1"/>
    <property type="molecule type" value="Genomic_DNA"/>
</dbReference>
<name>A0ABV6LQE7_9BACI</name>
<dbReference type="Pfam" id="PF17836">
    <property type="entry name" value="PglD_N"/>
    <property type="match status" value="1"/>
</dbReference>
<dbReference type="NCBIfam" id="TIGR03570">
    <property type="entry name" value="NeuD_NnaD"/>
    <property type="match status" value="1"/>
</dbReference>
<evidence type="ECO:0000259" key="1">
    <source>
        <dbReference type="Pfam" id="PF17836"/>
    </source>
</evidence>
<feature type="domain" description="PglD N-terminal" evidence="1">
    <location>
        <begin position="7"/>
        <end position="82"/>
    </location>
</feature>
<dbReference type="RefSeq" id="WP_377348636.1">
    <property type="nucleotide sequence ID" value="NZ_JBHLTP010000011.1"/>
</dbReference>
<proteinExistence type="predicted"/>
<keyword evidence="3" id="KW-1185">Reference proteome</keyword>
<sequence length="213" mass="22354">MYTENDMVLVGAGGHAKVVLDVLSQLNDISVIGILDKYETGKVLGEWEIIGNDELLSDLYTNGLRKVFISIGDNAVRSKLYTYCVSLGYTSIPVISRRASVSKWSSIDQGAIIMGGAIIQPNVQIGENSIINTGAVIDHDSFVGSHCHIAPGVHMAGNVTVGKESFIGIGSSVKDGVKIGAGCVLGAGSIVVSNIPDYSLAYGSPAKVIRTLD</sequence>
<dbReference type="PANTHER" id="PTHR43300:SF7">
    <property type="entry name" value="UDP-N-ACETYLBACILLOSAMINE N-ACETYLTRANSFERASE"/>
    <property type="match status" value="1"/>
</dbReference>
<dbReference type="Pfam" id="PF00132">
    <property type="entry name" value="Hexapep"/>
    <property type="match status" value="2"/>
</dbReference>
<comment type="caution">
    <text evidence="2">The sequence shown here is derived from an EMBL/GenBank/DDBJ whole genome shotgun (WGS) entry which is preliminary data.</text>
</comment>
<dbReference type="CDD" id="cd03360">
    <property type="entry name" value="LbH_AT_putative"/>
    <property type="match status" value="1"/>
</dbReference>
<dbReference type="PANTHER" id="PTHR43300">
    <property type="entry name" value="ACETYLTRANSFERASE"/>
    <property type="match status" value="1"/>
</dbReference>
<dbReference type="InterPro" id="IPR001451">
    <property type="entry name" value="Hexapep"/>
</dbReference>
<reference evidence="2 3" key="1">
    <citation type="submission" date="2024-09" db="EMBL/GenBank/DDBJ databases">
        <authorList>
            <person name="Sun Q."/>
            <person name="Mori K."/>
        </authorList>
    </citation>
    <scope>NUCLEOTIDE SEQUENCE [LARGE SCALE GENOMIC DNA]</scope>
    <source>
        <strain evidence="2 3">NCAIM B.02529</strain>
    </source>
</reference>
<dbReference type="Gene3D" id="2.160.10.10">
    <property type="entry name" value="Hexapeptide repeat proteins"/>
    <property type="match status" value="1"/>
</dbReference>
<accession>A0ABV6LQE7</accession>
<evidence type="ECO:0000313" key="3">
    <source>
        <dbReference type="Proteomes" id="UP001589836"/>
    </source>
</evidence>
<organism evidence="2 3">
    <name type="scientific">Pontibacillus salicampi</name>
    <dbReference type="NCBI Taxonomy" id="1449801"/>
    <lineage>
        <taxon>Bacteria</taxon>
        <taxon>Bacillati</taxon>
        <taxon>Bacillota</taxon>
        <taxon>Bacilli</taxon>
        <taxon>Bacillales</taxon>
        <taxon>Bacillaceae</taxon>
        <taxon>Pontibacillus</taxon>
    </lineage>
</organism>
<dbReference type="SUPFAM" id="SSF51161">
    <property type="entry name" value="Trimeric LpxA-like enzymes"/>
    <property type="match status" value="1"/>
</dbReference>
<dbReference type="InterPro" id="IPR041561">
    <property type="entry name" value="PglD_N"/>
</dbReference>
<gene>
    <name evidence="2" type="ORF">ACFFGV_13340</name>
</gene>
<dbReference type="InterPro" id="IPR050179">
    <property type="entry name" value="Trans_hexapeptide_repeat"/>
</dbReference>
<dbReference type="Proteomes" id="UP001589836">
    <property type="component" value="Unassembled WGS sequence"/>
</dbReference>